<evidence type="ECO:0000259" key="1">
    <source>
        <dbReference type="Pfam" id="PF00535"/>
    </source>
</evidence>
<keyword evidence="3" id="KW-1185">Reference proteome</keyword>
<dbReference type="EMBL" id="BNAO01000004">
    <property type="protein sequence ID" value="GHG69265.1"/>
    <property type="molecule type" value="Genomic_DNA"/>
</dbReference>
<organism evidence="2 3">
    <name type="scientific">Alishewanella longhuensis</name>
    <dbReference type="NCBI Taxonomy" id="1091037"/>
    <lineage>
        <taxon>Bacteria</taxon>
        <taxon>Pseudomonadati</taxon>
        <taxon>Pseudomonadota</taxon>
        <taxon>Gammaproteobacteria</taxon>
        <taxon>Alteromonadales</taxon>
        <taxon>Alteromonadaceae</taxon>
        <taxon>Alishewanella</taxon>
    </lineage>
</organism>
<dbReference type="Pfam" id="PF00535">
    <property type="entry name" value="Glycos_transf_2"/>
    <property type="match status" value="1"/>
</dbReference>
<dbReference type="InterPro" id="IPR001173">
    <property type="entry name" value="Glyco_trans_2-like"/>
</dbReference>
<dbReference type="Gene3D" id="3.90.550.10">
    <property type="entry name" value="Spore Coat Polysaccharide Biosynthesis Protein SpsA, Chain A"/>
    <property type="match status" value="1"/>
</dbReference>
<dbReference type="PANTHER" id="PTHR43685:SF11">
    <property type="entry name" value="GLYCOSYLTRANSFERASE TAGX-RELATED"/>
    <property type="match status" value="1"/>
</dbReference>
<comment type="caution">
    <text evidence="2">The sequence shown here is derived from an EMBL/GenBank/DDBJ whole genome shotgun (WGS) entry which is preliminary data.</text>
</comment>
<dbReference type="SUPFAM" id="SSF53448">
    <property type="entry name" value="Nucleotide-diphospho-sugar transferases"/>
    <property type="match status" value="1"/>
</dbReference>
<dbReference type="Proteomes" id="UP000659697">
    <property type="component" value="Unassembled WGS sequence"/>
</dbReference>
<evidence type="ECO:0000313" key="2">
    <source>
        <dbReference type="EMBL" id="GHG69265.1"/>
    </source>
</evidence>
<dbReference type="PANTHER" id="PTHR43685">
    <property type="entry name" value="GLYCOSYLTRANSFERASE"/>
    <property type="match status" value="1"/>
</dbReference>
<dbReference type="InterPro" id="IPR050834">
    <property type="entry name" value="Glycosyltransf_2"/>
</dbReference>
<protein>
    <recommendedName>
        <fullName evidence="1">Glycosyltransferase 2-like domain-containing protein</fullName>
    </recommendedName>
</protein>
<feature type="domain" description="Glycosyltransferase 2-like" evidence="1">
    <location>
        <begin position="12"/>
        <end position="146"/>
    </location>
</feature>
<dbReference type="RefSeq" id="WP_189432662.1">
    <property type="nucleotide sequence ID" value="NZ_BNAO01000004.1"/>
</dbReference>
<gene>
    <name evidence="2" type="ORF">GCM10010919_19080</name>
</gene>
<accession>A0ABQ3KXY2</accession>
<reference evidence="3" key="1">
    <citation type="journal article" date="2019" name="Int. J. Syst. Evol. Microbiol.">
        <title>The Global Catalogue of Microorganisms (GCM) 10K type strain sequencing project: providing services to taxonomists for standard genome sequencing and annotation.</title>
        <authorList>
            <consortium name="The Broad Institute Genomics Platform"/>
            <consortium name="The Broad Institute Genome Sequencing Center for Infectious Disease"/>
            <person name="Wu L."/>
            <person name="Ma J."/>
        </authorList>
    </citation>
    <scope>NUCLEOTIDE SEQUENCE [LARGE SCALE GENOMIC DNA]</scope>
    <source>
        <strain evidence="3">CGMCC 1.7003</strain>
    </source>
</reference>
<name>A0ABQ3KXY2_9ALTE</name>
<sequence>MTLGNLTNPFISLVIPTRNRPELVEYCLACIAAQTCTDFEVILSDNGTDRLCEQQFQLYRHDKRFKYVRPSADLNMCDHWQFAVSFAQGEYVTILSEKFMLRPDAVLLLSQMAKQYQADIFSWQFERYEANGNDISKGHYHPLMKPVAPSYYSTVDELKRRLNFATPTFCRQFRHKTSYGKMYSGCVKRSVLLRAQAHFGSVFQPYSPDYTSMIALLNESELAIDVGQSLMVVVFGSQISTGEATKSSVQVAVDYCSEYKHIIEDFTQRTLFDGAWVGHNSFIAYDYHLMCKQATYGPLSEQSVNRANLLSWLMTDINDISDWGNYDESAFKAAIDFHLSQFEPAEQTEILRRAKEFEHNKPCSREIYHSGLAKLIDMPPNLTAEALAQMHWCDGIAPARKNVLNQDEGILAAVDYCYRYNASSCKLLNIKLSSIENV</sequence>
<evidence type="ECO:0000313" key="3">
    <source>
        <dbReference type="Proteomes" id="UP000659697"/>
    </source>
</evidence>
<dbReference type="InterPro" id="IPR029044">
    <property type="entry name" value="Nucleotide-diphossugar_trans"/>
</dbReference>
<dbReference type="CDD" id="cd00761">
    <property type="entry name" value="Glyco_tranf_GTA_type"/>
    <property type="match status" value="1"/>
</dbReference>
<proteinExistence type="predicted"/>